<evidence type="ECO:0000313" key="1">
    <source>
        <dbReference type="EMBL" id="SFE02986.1"/>
    </source>
</evidence>
<name>A0A1I1X6F2_9BACL</name>
<dbReference type="GO" id="GO:0005737">
    <property type="term" value="C:cytoplasm"/>
    <property type="evidence" value="ECO:0007669"/>
    <property type="project" value="TreeGrafter"/>
</dbReference>
<dbReference type="PANTHER" id="PTHR48100:SF59">
    <property type="entry name" value="ADENOSYLCOBALAMIN_ALPHA-RIBAZOLE PHOSPHATASE"/>
    <property type="match status" value="1"/>
</dbReference>
<dbReference type="OrthoDB" id="2185101at2"/>
<reference evidence="2" key="1">
    <citation type="submission" date="2016-10" db="EMBL/GenBank/DDBJ databases">
        <authorList>
            <person name="Varghese N."/>
            <person name="Submissions S."/>
        </authorList>
    </citation>
    <scope>NUCLEOTIDE SEQUENCE [LARGE SCALE GENOMIC DNA]</scope>
    <source>
        <strain evidence="2">CGMCC 1.10784</strain>
    </source>
</reference>
<gene>
    <name evidence="1" type="ORF">SAMN05216378_2033</name>
</gene>
<dbReference type="RefSeq" id="WP_091184213.1">
    <property type="nucleotide sequence ID" value="NZ_FOMT01000002.1"/>
</dbReference>
<dbReference type="InterPro" id="IPR013078">
    <property type="entry name" value="His_Pase_superF_clade-1"/>
</dbReference>
<dbReference type="CDD" id="cd07067">
    <property type="entry name" value="HP_PGM_like"/>
    <property type="match status" value="1"/>
</dbReference>
<dbReference type="Pfam" id="PF00300">
    <property type="entry name" value="His_Phos_1"/>
    <property type="match status" value="1"/>
</dbReference>
<dbReference type="EMBL" id="FOMT01000002">
    <property type="protein sequence ID" value="SFE02986.1"/>
    <property type="molecule type" value="Genomic_DNA"/>
</dbReference>
<organism evidence="1 2">
    <name type="scientific">Paenibacillus catalpae</name>
    <dbReference type="NCBI Taxonomy" id="1045775"/>
    <lineage>
        <taxon>Bacteria</taxon>
        <taxon>Bacillati</taxon>
        <taxon>Bacillota</taxon>
        <taxon>Bacilli</taxon>
        <taxon>Bacillales</taxon>
        <taxon>Paenibacillaceae</taxon>
        <taxon>Paenibacillus</taxon>
    </lineage>
</organism>
<accession>A0A1I1X6F2</accession>
<dbReference type="PANTHER" id="PTHR48100">
    <property type="entry name" value="BROAD-SPECIFICITY PHOSPHATASE YOR283W-RELATED"/>
    <property type="match status" value="1"/>
</dbReference>
<dbReference type="Gene3D" id="3.40.50.1240">
    <property type="entry name" value="Phosphoglycerate mutase-like"/>
    <property type="match status" value="1"/>
</dbReference>
<dbReference type="InterPro" id="IPR029033">
    <property type="entry name" value="His_PPase_superfam"/>
</dbReference>
<proteinExistence type="predicted"/>
<evidence type="ECO:0000313" key="2">
    <source>
        <dbReference type="Proteomes" id="UP000198855"/>
    </source>
</evidence>
<dbReference type="SUPFAM" id="SSF53254">
    <property type="entry name" value="Phosphoglycerate mutase-like"/>
    <property type="match status" value="1"/>
</dbReference>
<dbReference type="AlphaFoldDB" id="A0A1I1X6F2"/>
<sequence length="195" mass="22516">MKTVIYMVRHAESPYTEGTERTRGLTIKGKGDVEKVTEILKKEEIDVIISSPYNRAILSVEGLAQYLGLDIKTFEDLRERYFAGEIIDNAELMSAINEKFYDFEYSLPGGESNFDCQNRSMSVLKNILKEHSGKKIAIGTHGLVMTLMMNYFDSSYGLDFLNQLKKPDIYKLIFEDLELKEVIRLWDEDFGLNYH</sequence>
<dbReference type="STRING" id="1045775.SAMN05216378_2033"/>
<dbReference type="InterPro" id="IPR050275">
    <property type="entry name" value="PGM_Phosphatase"/>
</dbReference>
<dbReference type="GO" id="GO:0016791">
    <property type="term" value="F:phosphatase activity"/>
    <property type="evidence" value="ECO:0007669"/>
    <property type="project" value="TreeGrafter"/>
</dbReference>
<keyword evidence="2" id="KW-1185">Reference proteome</keyword>
<dbReference type="Proteomes" id="UP000198855">
    <property type="component" value="Unassembled WGS sequence"/>
</dbReference>
<protein>
    <submittedName>
        <fullName evidence="1">2,3-bisphosphoglycerate-dependent phosphoglycerate mutase</fullName>
    </submittedName>
</protein>